<sequence>MKKRLFIYLTLFAVIFACSDDFTDVPAIGALSDQTLQNEQGVDLLLIGAYSTLDGRNQNTTDDWFGTGDNWWFDALTDDAHKGSTDGDQPDLFLLETYEITSANLYPLGMWYARFAGVNRANAVIDLLDKLVEGGGDDLPAKRAEARFLRGHFNFELQRMFGNVPYISEQNFRDLDFNQPNPGPIWDKIEEDFQYAVDNLPDSQADVGRPNSYTAKAYLAKTILYQGDHARALPIFTDVINNGPYDLISEFADNFRLAGDNSQESLFSIQFLAESGISYNGNLGGTLNFPNALGFCCGFYQPTQDLVNTFQTSGGLPLLDTYNDTDVTNDQTLLSTDPFTPHTGPLDPRLDYTVGRRGIDYNGYGIMPGQDWIRATDADISGPYLPKKNIYQAGETANVGGGVWGQQAAGINYHVIRFADVLLMAAECEVEVGSLEIARGYVNRVRARAAGSTTIEGADATYEIAEYPGPWTVQADAREAVRFERRLELSMEGHRYFDLVRWSGRWSGSPNNYAIDVITEYVANETRTIDNFAPKVGTLSTNNYVMPIPINAIDLSGNILDQNTGY</sequence>
<dbReference type="PROSITE" id="PS51257">
    <property type="entry name" value="PROKAR_LIPOPROTEIN"/>
    <property type="match status" value="1"/>
</dbReference>
<evidence type="ECO:0000256" key="6">
    <source>
        <dbReference type="SAM" id="SignalP"/>
    </source>
</evidence>
<accession>A0AAE3MLE7</accession>
<feature type="chain" id="PRO_5042205449" evidence="6">
    <location>
        <begin position="20"/>
        <end position="566"/>
    </location>
</feature>
<dbReference type="Pfam" id="PF14322">
    <property type="entry name" value="SusD-like_3"/>
    <property type="match status" value="1"/>
</dbReference>
<evidence type="ECO:0000259" key="8">
    <source>
        <dbReference type="Pfam" id="PF14322"/>
    </source>
</evidence>
<dbReference type="Pfam" id="PF07980">
    <property type="entry name" value="SusD_RagB"/>
    <property type="match status" value="1"/>
</dbReference>
<evidence type="ECO:0000259" key="7">
    <source>
        <dbReference type="Pfam" id="PF07980"/>
    </source>
</evidence>
<dbReference type="SUPFAM" id="SSF48452">
    <property type="entry name" value="TPR-like"/>
    <property type="match status" value="1"/>
</dbReference>
<keyword evidence="5" id="KW-0998">Cell outer membrane</keyword>
<name>A0AAE3MLE7_9FLAO</name>
<dbReference type="Proteomes" id="UP001207116">
    <property type="component" value="Unassembled WGS sequence"/>
</dbReference>
<dbReference type="InterPro" id="IPR012944">
    <property type="entry name" value="SusD_RagB_dom"/>
</dbReference>
<dbReference type="RefSeq" id="WP_266013126.1">
    <property type="nucleotide sequence ID" value="NZ_JAPFQP010000003.1"/>
</dbReference>
<protein>
    <submittedName>
        <fullName evidence="9">RagB/SusD family nutrient uptake outer membrane protein</fullName>
    </submittedName>
</protein>
<proteinExistence type="inferred from homology"/>
<dbReference type="EMBL" id="JAPFQP010000003">
    <property type="protein sequence ID" value="MCX2719906.1"/>
    <property type="molecule type" value="Genomic_DNA"/>
</dbReference>
<gene>
    <name evidence="9" type="ORF">OO016_09855</name>
</gene>
<keyword evidence="3 6" id="KW-0732">Signal</keyword>
<evidence type="ECO:0000256" key="5">
    <source>
        <dbReference type="ARBA" id="ARBA00023237"/>
    </source>
</evidence>
<comment type="similarity">
    <text evidence="2">Belongs to the SusD family.</text>
</comment>
<organism evidence="9 10">
    <name type="scientific">Lentiprolixibacter aurantiacus</name>
    <dbReference type="NCBI Taxonomy" id="2993939"/>
    <lineage>
        <taxon>Bacteria</taxon>
        <taxon>Pseudomonadati</taxon>
        <taxon>Bacteroidota</taxon>
        <taxon>Flavobacteriia</taxon>
        <taxon>Flavobacteriales</taxon>
        <taxon>Flavobacteriaceae</taxon>
        <taxon>Lentiprolixibacter</taxon>
    </lineage>
</organism>
<comment type="subcellular location">
    <subcellularLocation>
        <location evidence="1">Cell outer membrane</location>
    </subcellularLocation>
</comment>
<feature type="domain" description="RagB/SusD" evidence="7">
    <location>
        <begin position="263"/>
        <end position="566"/>
    </location>
</feature>
<keyword evidence="4" id="KW-0472">Membrane</keyword>
<evidence type="ECO:0000256" key="3">
    <source>
        <dbReference type="ARBA" id="ARBA00022729"/>
    </source>
</evidence>
<dbReference type="InterPro" id="IPR011990">
    <property type="entry name" value="TPR-like_helical_dom_sf"/>
</dbReference>
<evidence type="ECO:0000256" key="4">
    <source>
        <dbReference type="ARBA" id="ARBA00023136"/>
    </source>
</evidence>
<dbReference type="GO" id="GO:0009279">
    <property type="term" value="C:cell outer membrane"/>
    <property type="evidence" value="ECO:0007669"/>
    <property type="project" value="UniProtKB-SubCell"/>
</dbReference>
<feature type="signal peptide" evidence="6">
    <location>
        <begin position="1"/>
        <end position="19"/>
    </location>
</feature>
<dbReference type="InterPro" id="IPR033985">
    <property type="entry name" value="SusD-like_N"/>
</dbReference>
<evidence type="ECO:0000313" key="9">
    <source>
        <dbReference type="EMBL" id="MCX2719906.1"/>
    </source>
</evidence>
<keyword evidence="10" id="KW-1185">Reference proteome</keyword>
<dbReference type="Gene3D" id="1.25.40.390">
    <property type="match status" value="1"/>
</dbReference>
<dbReference type="AlphaFoldDB" id="A0AAE3MLE7"/>
<evidence type="ECO:0000256" key="1">
    <source>
        <dbReference type="ARBA" id="ARBA00004442"/>
    </source>
</evidence>
<reference evidence="9" key="1">
    <citation type="submission" date="2022-11" db="EMBL/GenBank/DDBJ databases">
        <title>The characterization of three novel Bacteroidetes species and genomic analysis of their roles in tidal elemental geochemical cycles.</title>
        <authorList>
            <person name="Ma K.-J."/>
        </authorList>
    </citation>
    <scope>NUCLEOTIDE SEQUENCE</scope>
    <source>
        <strain evidence="9">M415</strain>
    </source>
</reference>
<evidence type="ECO:0000256" key="2">
    <source>
        <dbReference type="ARBA" id="ARBA00006275"/>
    </source>
</evidence>
<evidence type="ECO:0000313" key="10">
    <source>
        <dbReference type="Proteomes" id="UP001207116"/>
    </source>
</evidence>
<feature type="domain" description="SusD-like N-terminal" evidence="8">
    <location>
        <begin position="97"/>
        <end position="223"/>
    </location>
</feature>
<comment type="caution">
    <text evidence="9">The sequence shown here is derived from an EMBL/GenBank/DDBJ whole genome shotgun (WGS) entry which is preliminary data.</text>
</comment>